<dbReference type="PANTHER" id="PTHR45953">
    <property type="entry name" value="IDURONATE 2-SULFATASE"/>
    <property type="match status" value="1"/>
</dbReference>
<protein>
    <submittedName>
        <fullName evidence="6">Choline-sulfatase</fullName>
        <ecNumber evidence="6">3.1.6.6</ecNumber>
    </submittedName>
</protein>
<evidence type="ECO:0000256" key="3">
    <source>
        <dbReference type="ARBA" id="ARBA00022801"/>
    </source>
</evidence>
<dbReference type="NCBIfam" id="TIGR03417">
    <property type="entry name" value="chol_sulfatase"/>
    <property type="match status" value="1"/>
</dbReference>
<dbReference type="PROSITE" id="PS00149">
    <property type="entry name" value="SULFATASE_2"/>
    <property type="match status" value="1"/>
</dbReference>
<dbReference type="GO" id="GO:0047753">
    <property type="term" value="F:choline-sulfatase activity"/>
    <property type="evidence" value="ECO:0007669"/>
    <property type="project" value="UniProtKB-EC"/>
</dbReference>
<dbReference type="PANTHER" id="PTHR45953:SF1">
    <property type="entry name" value="IDURONATE 2-SULFATASE"/>
    <property type="match status" value="1"/>
</dbReference>
<proteinExistence type="inferred from homology"/>
<dbReference type="InterPro" id="IPR024607">
    <property type="entry name" value="Sulfatase_CS"/>
</dbReference>
<dbReference type="Pfam" id="PF12411">
    <property type="entry name" value="Choline_sulf_C"/>
    <property type="match status" value="1"/>
</dbReference>
<feature type="domain" description="Choline sulfatase enzyme C-terminal" evidence="5">
    <location>
        <begin position="465"/>
        <end position="517"/>
    </location>
</feature>
<dbReference type="KEGG" id="bml:BMA10229_0993"/>
<evidence type="ECO:0000259" key="5">
    <source>
        <dbReference type="Pfam" id="PF12411"/>
    </source>
</evidence>
<dbReference type="FunFam" id="3.40.720.10:FF:000032">
    <property type="entry name" value="Choline sulfatase"/>
    <property type="match status" value="1"/>
</dbReference>
<dbReference type="Gene3D" id="3.40.720.10">
    <property type="entry name" value="Alkaline Phosphatase, subunit A"/>
    <property type="match status" value="1"/>
</dbReference>
<evidence type="ECO:0000313" key="6">
    <source>
        <dbReference type="EMBL" id="ABN00086.1"/>
    </source>
</evidence>
<keyword evidence="3 6" id="KW-0378">Hydrolase</keyword>
<dbReference type="HOGENOM" id="CLU_006332_9_1_4"/>
<comment type="similarity">
    <text evidence="1">Belongs to the sulfatase family.</text>
</comment>
<reference evidence="6 7" key="1">
    <citation type="submission" date="2007-01" db="EMBL/GenBank/DDBJ databases">
        <authorList>
            <person name="DeShazer D."/>
            <person name="Woods D.E."/>
            <person name="Nierman W.C."/>
        </authorList>
    </citation>
    <scope>NUCLEOTIDE SEQUENCE [LARGE SCALE GENOMIC DNA]</scope>
    <source>
        <strain evidence="6 7">NCTC 10229</strain>
    </source>
</reference>
<dbReference type="PROSITE" id="PS00523">
    <property type="entry name" value="SULFATASE_1"/>
    <property type="match status" value="1"/>
</dbReference>
<dbReference type="InterPro" id="IPR025863">
    <property type="entry name" value="Choline_sulf_C_dom"/>
</dbReference>
<dbReference type="CDD" id="cd16032">
    <property type="entry name" value="choline-sulfatase"/>
    <property type="match status" value="1"/>
</dbReference>
<dbReference type="AlphaFoldDB" id="A2RYN2"/>
<keyword evidence="2" id="KW-0479">Metal-binding</keyword>
<dbReference type="Pfam" id="PF00884">
    <property type="entry name" value="Sulfatase"/>
    <property type="match status" value="1"/>
</dbReference>
<dbReference type="GO" id="GO:0046872">
    <property type="term" value="F:metal ion binding"/>
    <property type="evidence" value="ECO:0007669"/>
    <property type="project" value="UniProtKB-KW"/>
</dbReference>
<evidence type="ECO:0000256" key="1">
    <source>
        <dbReference type="ARBA" id="ARBA00008779"/>
    </source>
</evidence>
<dbReference type="Proteomes" id="UP000002283">
    <property type="component" value="Chromosome II"/>
</dbReference>
<gene>
    <name evidence="6" type="primary">betC</name>
    <name evidence="6" type="ordered locus">BMA10229_0993</name>
</gene>
<organism evidence="6 7">
    <name type="scientific">Burkholderia mallei (strain NCTC 10229)</name>
    <dbReference type="NCBI Taxonomy" id="412022"/>
    <lineage>
        <taxon>Bacteria</taxon>
        <taxon>Pseudomonadati</taxon>
        <taxon>Pseudomonadota</taxon>
        <taxon>Betaproteobacteria</taxon>
        <taxon>Burkholderiales</taxon>
        <taxon>Burkholderiaceae</taxon>
        <taxon>Burkholderia</taxon>
        <taxon>pseudomallei group</taxon>
    </lineage>
</organism>
<dbReference type="InterPro" id="IPR000917">
    <property type="entry name" value="Sulfatase_N"/>
</dbReference>
<accession>A2RYN2</accession>
<evidence type="ECO:0000256" key="2">
    <source>
        <dbReference type="ARBA" id="ARBA00022723"/>
    </source>
</evidence>
<evidence type="ECO:0000313" key="7">
    <source>
        <dbReference type="Proteomes" id="UP000002283"/>
    </source>
</evidence>
<feature type="domain" description="Sulfatase N-terminal" evidence="4">
    <location>
        <begin position="17"/>
        <end position="361"/>
    </location>
</feature>
<dbReference type="EC" id="3.1.6.6" evidence="6"/>
<dbReference type="EMBL" id="CP000545">
    <property type="protein sequence ID" value="ABN00086.1"/>
    <property type="molecule type" value="Genomic_DNA"/>
</dbReference>
<dbReference type="InterPro" id="IPR017785">
    <property type="entry name" value="Choline-sulfatase"/>
</dbReference>
<sequence length="522" mass="58720">MSAQAMPDTAEPTDIQPNILVLMADQLTPFALRAYGHRATRTPTIDRLAAEGVVFDAAYCASPLCAPSRFALMAGKLPSALGAYDNAAELPAQTLTFAHYLRAAGYRTMLSGKMHFCGPDQLHGFEERLTTDIYPADFGWVPDWTRPAERPSWYHNMSSVLDAGPCVRTNQLDFDDDATFAARQKIFDVARERAAGRDARPFCMVVSLTHPHDPYAITREYWDLYRDEDIDLPAVRMDFDASDPHSRRLRAVCEVDRTPPEDLQIRRARRAYYGATSYVDAQFGALLATLEQCGLADDTIVIVTADHGDMLGERGLWYKMTFFEGACRVPLIVHAPRRFPAARVPAAVSHVDLLPTLVELATGERRADWPDAVDGRSLVPHLRGEGGHDEAFGEYLAEGAIAPIVMMRRGSHKYIHSPADPDQLFDLRNDPRELDNLANTPAAAKHVAAFRMERVARWDLDALHQQVLASQRRRRFHFEATTQGRIRSWDWQPFQDASQRYMRNHLELDALEAAARFPRPHA</sequence>
<dbReference type="GO" id="GO:0005737">
    <property type="term" value="C:cytoplasm"/>
    <property type="evidence" value="ECO:0007669"/>
    <property type="project" value="TreeGrafter"/>
</dbReference>
<name>A2RYN2_BURM9</name>
<evidence type="ECO:0000259" key="4">
    <source>
        <dbReference type="Pfam" id="PF00884"/>
    </source>
</evidence>
<dbReference type="InterPro" id="IPR017850">
    <property type="entry name" value="Alkaline_phosphatase_core_sf"/>
</dbReference>
<dbReference type="SUPFAM" id="SSF53649">
    <property type="entry name" value="Alkaline phosphatase-like"/>
    <property type="match status" value="1"/>
</dbReference>